<evidence type="ECO:0000313" key="3">
    <source>
        <dbReference type="Proteomes" id="UP000023152"/>
    </source>
</evidence>
<proteinExistence type="predicted"/>
<dbReference type="AlphaFoldDB" id="X6P4A1"/>
<evidence type="ECO:0000256" key="1">
    <source>
        <dbReference type="SAM" id="Phobius"/>
    </source>
</evidence>
<sequence>ICYAWAQLNCDKEIINTLKERIDSVFRTSVLPLQRFVNAGLYTGICLKNNARNEQVEIDAVDIQRGIEQRDWGIQNLGFILKDIRTQQKKARNNVMGAAALTVGALGMFVQFVQDSSSVTICAWTAMSAFSLFVFTSSIGLVSTGLLVAHGGALVVSVGELITAGILCKSALEDRKLLKSLADVANHCLQRLESIEILSLEALEQN</sequence>
<feature type="non-terminal residue" evidence="2">
    <location>
        <position position="1"/>
    </location>
</feature>
<keyword evidence="1" id="KW-1133">Transmembrane helix</keyword>
<protein>
    <submittedName>
        <fullName evidence="2">Uncharacterized protein</fullName>
    </submittedName>
</protein>
<accession>X6P4A1</accession>
<reference evidence="2 3" key="1">
    <citation type="journal article" date="2013" name="Curr. Biol.">
        <title>The Genome of the Foraminiferan Reticulomyxa filosa.</title>
        <authorList>
            <person name="Glockner G."/>
            <person name="Hulsmann N."/>
            <person name="Schleicher M."/>
            <person name="Noegel A.A."/>
            <person name="Eichinger L."/>
            <person name="Gallinger C."/>
            <person name="Pawlowski J."/>
            <person name="Sierra R."/>
            <person name="Euteneuer U."/>
            <person name="Pillet L."/>
            <person name="Moustafa A."/>
            <person name="Platzer M."/>
            <person name="Groth M."/>
            <person name="Szafranski K."/>
            <person name="Schliwa M."/>
        </authorList>
    </citation>
    <scope>NUCLEOTIDE SEQUENCE [LARGE SCALE GENOMIC DNA]</scope>
</reference>
<keyword evidence="1" id="KW-0812">Transmembrane</keyword>
<feature type="transmembrane region" description="Helical" evidence="1">
    <location>
        <begin position="95"/>
        <end position="114"/>
    </location>
</feature>
<name>X6P4A1_RETFI</name>
<gene>
    <name evidence="2" type="ORF">RFI_04224</name>
</gene>
<keyword evidence="3" id="KW-1185">Reference proteome</keyword>
<organism evidence="2 3">
    <name type="scientific">Reticulomyxa filosa</name>
    <dbReference type="NCBI Taxonomy" id="46433"/>
    <lineage>
        <taxon>Eukaryota</taxon>
        <taxon>Sar</taxon>
        <taxon>Rhizaria</taxon>
        <taxon>Retaria</taxon>
        <taxon>Foraminifera</taxon>
        <taxon>Monothalamids</taxon>
        <taxon>Reticulomyxidae</taxon>
        <taxon>Reticulomyxa</taxon>
    </lineage>
</organism>
<dbReference type="Proteomes" id="UP000023152">
    <property type="component" value="Unassembled WGS sequence"/>
</dbReference>
<evidence type="ECO:0000313" key="2">
    <source>
        <dbReference type="EMBL" id="ETO32889.1"/>
    </source>
</evidence>
<keyword evidence="1" id="KW-0472">Membrane</keyword>
<comment type="caution">
    <text evidence="2">The sequence shown here is derived from an EMBL/GenBank/DDBJ whole genome shotgun (WGS) entry which is preliminary data.</text>
</comment>
<dbReference type="EMBL" id="ASPP01003849">
    <property type="protein sequence ID" value="ETO32889.1"/>
    <property type="molecule type" value="Genomic_DNA"/>
</dbReference>
<feature type="transmembrane region" description="Helical" evidence="1">
    <location>
        <begin position="121"/>
        <end position="141"/>
    </location>
</feature>